<dbReference type="InterPro" id="IPR000719">
    <property type="entry name" value="Prot_kinase_dom"/>
</dbReference>
<protein>
    <recommendedName>
        <fullName evidence="11">Protein kinase domain-containing protein</fullName>
    </recommendedName>
</protein>
<feature type="domain" description="Protein kinase" evidence="11">
    <location>
        <begin position="531"/>
        <end position="796"/>
    </location>
</feature>
<dbReference type="SMART" id="SM00220">
    <property type="entry name" value="S_TKc"/>
    <property type="match status" value="1"/>
</dbReference>
<evidence type="ECO:0000256" key="2">
    <source>
        <dbReference type="ARBA" id="ARBA00022614"/>
    </source>
</evidence>
<keyword evidence="5" id="KW-0677">Repeat</keyword>
<comment type="caution">
    <text evidence="12">The sequence shown here is derived from an EMBL/GenBank/DDBJ whole genome shotgun (WGS) entry which is preliminary data.</text>
</comment>
<dbReference type="PANTHER" id="PTHR48007:SF4">
    <property type="entry name" value="LEUCINE-RICH REPEAT RECEPTOR-LIKE PROTEIN KINASE PXC1"/>
    <property type="match status" value="1"/>
</dbReference>
<dbReference type="Pfam" id="PF13855">
    <property type="entry name" value="LRR_8"/>
    <property type="match status" value="1"/>
</dbReference>
<feature type="region of interest" description="Disordered" evidence="9">
    <location>
        <begin position="841"/>
        <end position="869"/>
    </location>
</feature>
<dbReference type="AlphaFoldDB" id="A0ABD1ZJZ1"/>
<evidence type="ECO:0000256" key="4">
    <source>
        <dbReference type="ARBA" id="ARBA00022729"/>
    </source>
</evidence>
<keyword evidence="4" id="KW-0732">Signal</keyword>
<sequence>MKVELRGNAFDIGTRYSSSNSAAAQKEQLSPDPDNLTETQRSVAAHMGIDGCSHKVSRSSAATLLLLQLACAVLSSLFQPSSGQSISTPPVSEKISLLQFKYSAGQFAEEISSWDWTVNQCTGWKGVKCWSTGNVRVLQLPQAGLNGTLTRDLGGLPFVTIFSLQGNNLTGVIPQEMVTMTGLKQLLLQGNQLNGSIPDCLRNMTKLEELNLANNRLEGPFPSNMFATMRNLQIVELGNNIISGPIPDDLVDIPTLQRLVLRSNNLSGPISPLLASSPSLVNVDLSNNSLEGNLPSTWTVTNMTSLDLSSNFLQGEIPFSLFSLSNLTRLNLARNNFTGKIPQLISCHFGDAAFSGNPLLRVEPCPLSATPSEPLPGEGDPRPRSGDPPLPFKKRSSSSLSTLTIVALTAGDIALLLMSGAGFVFFYMWWKKRSKNIRDDEKEEKAANCTLRSVYGKELGQAADPHRPTYLVPAPAALKPALKSVSGKLSEEVLDPKIALENDFALSCEEFGMDPVILDRRLVLDIETLLRANAVVLGAGTFGSVYMAVMDDGHMLAIKRLQDGALRNEDIFARQIKKLSDVKHPNLLPIRAYCWSPNEKLIIGDYMRNGNLFSLLHGDKDQRPAILSWATRHKIALETARALAHLHDNAVVHGNLKATNVLLDDKLEVRVADFGLESLLEKPLQHITNAGYLSPELLVSPHRKSAKGDVYSFGVLLLELLTGLEPLGKNMDLATWVKEMVKSRRTEEVFDPSLVSSHVLPAQDVLELLELALSCVHDQDNRRPTIASVLRSLETIVPSGGLLPDPAVLPQHMGEDFSVEHGYGETGRRVPVDSLELSPSQAAYYSDNSSSSISPLQAGISSSPGRDYD</sequence>
<dbReference type="SUPFAM" id="SSF52058">
    <property type="entry name" value="L domain-like"/>
    <property type="match status" value="1"/>
</dbReference>
<feature type="transmembrane region" description="Helical" evidence="10">
    <location>
        <begin position="403"/>
        <end position="430"/>
    </location>
</feature>
<dbReference type="InterPro" id="IPR046959">
    <property type="entry name" value="PRK1-6/SRF4-like"/>
</dbReference>
<dbReference type="Pfam" id="PF00069">
    <property type="entry name" value="Pkinase"/>
    <property type="match status" value="1"/>
</dbReference>
<evidence type="ECO:0000256" key="7">
    <source>
        <dbReference type="ARBA" id="ARBA00023136"/>
    </source>
</evidence>
<dbReference type="Gene3D" id="3.80.10.10">
    <property type="entry name" value="Ribonuclease Inhibitor"/>
    <property type="match status" value="2"/>
</dbReference>
<dbReference type="InterPro" id="IPR001611">
    <property type="entry name" value="Leu-rich_rpt"/>
</dbReference>
<dbReference type="Gene3D" id="3.30.200.20">
    <property type="entry name" value="Phosphorylase Kinase, domain 1"/>
    <property type="match status" value="1"/>
</dbReference>
<feature type="binding site" evidence="8">
    <location>
        <position position="559"/>
    </location>
    <ligand>
        <name>ATP</name>
        <dbReference type="ChEBI" id="CHEBI:30616"/>
    </ligand>
</feature>
<gene>
    <name evidence="12" type="ORF">R1flu_019910</name>
</gene>
<name>A0ABD1ZJZ1_9MARC</name>
<keyword evidence="7 10" id="KW-0472">Membrane</keyword>
<feature type="compositionally biased region" description="Low complexity" evidence="9">
    <location>
        <begin position="841"/>
        <end position="854"/>
    </location>
</feature>
<evidence type="ECO:0000256" key="3">
    <source>
        <dbReference type="ARBA" id="ARBA00022692"/>
    </source>
</evidence>
<evidence type="ECO:0000256" key="9">
    <source>
        <dbReference type="SAM" id="MobiDB-lite"/>
    </source>
</evidence>
<keyword evidence="13" id="KW-1185">Reference proteome</keyword>
<keyword evidence="8" id="KW-0547">Nucleotide-binding</keyword>
<dbReference type="Proteomes" id="UP001605036">
    <property type="component" value="Unassembled WGS sequence"/>
</dbReference>
<comment type="subcellular location">
    <subcellularLocation>
        <location evidence="1">Membrane</location>
    </subcellularLocation>
</comment>
<dbReference type="InterPro" id="IPR017441">
    <property type="entry name" value="Protein_kinase_ATP_BS"/>
</dbReference>
<evidence type="ECO:0000256" key="10">
    <source>
        <dbReference type="SAM" id="Phobius"/>
    </source>
</evidence>
<keyword evidence="8" id="KW-0067">ATP-binding</keyword>
<dbReference type="Pfam" id="PF00560">
    <property type="entry name" value="LRR_1"/>
    <property type="match status" value="2"/>
</dbReference>
<reference evidence="12 13" key="1">
    <citation type="submission" date="2024-09" db="EMBL/GenBank/DDBJ databases">
        <title>Chromosome-scale assembly of Riccia fluitans.</title>
        <authorList>
            <person name="Paukszto L."/>
            <person name="Sawicki J."/>
            <person name="Karawczyk K."/>
            <person name="Piernik-Szablinska J."/>
            <person name="Szczecinska M."/>
            <person name="Mazdziarz M."/>
        </authorList>
    </citation>
    <scope>NUCLEOTIDE SEQUENCE [LARGE SCALE GENOMIC DNA]</scope>
    <source>
        <strain evidence="12">Rf_01</strain>
        <tissue evidence="12">Aerial parts of the thallus</tissue>
    </source>
</reference>
<organism evidence="12 13">
    <name type="scientific">Riccia fluitans</name>
    <dbReference type="NCBI Taxonomy" id="41844"/>
    <lineage>
        <taxon>Eukaryota</taxon>
        <taxon>Viridiplantae</taxon>
        <taxon>Streptophyta</taxon>
        <taxon>Embryophyta</taxon>
        <taxon>Marchantiophyta</taxon>
        <taxon>Marchantiopsida</taxon>
        <taxon>Marchantiidae</taxon>
        <taxon>Marchantiales</taxon>
        <taxon>Ricciaceae</taxon>
        <taxon>Riccia</taxon>
    </lineage>
</organism>
<dbReference type="SUPFAM" id="SSF56112">
    <property type="entry name" value="Protein kinase-like (PK-like)"/>
    <property type="match status" value="1"/>
</dbReference>
<keyword evidence="6 10" id="KW-1133">Transmembrane helix</keyword>
<evidence type="ECO:0000256" key="5">
    <source>
        <dbReference type="ARBA" id="ARBA00022737"/>
    </source>
</evidence>
<dbReference type="PANTHER" id="PTHR48007">
    <property type="entry name" value="LEUCINE-RICH REPEAT RECEPTOR-LIKE PROTEIN KINASE PXC1"/>
    <property type="match status" value="1"/>
</dbReference>
<dbReference type="GO" id="GO:0005524">
    <property type="term" value="F:ATP binding"/>
    <property type="evidence" value="ECO:0007669"/>
    <property type="project" value="UniProtKB-UniRule"/>
</dbReference>
<evidence type="ECO:0000259" key="11">
    <source>
        <dbReference type="PROSITE" id="PS50011"/>
    </source>
</evidence>
<evidence type="ECO:0000313" key="12">
    <source>
        <dbReference type="EMBL" id="KAL2651782.1"/>
    </source>
</evidence>
<feature type="region of interest" description="Disordered" evidence="9">
    <location>
        <begin position="365"/>
        <end position="396"/>
    </location>
</feature>
<feature type="compositionally biased region" description="Polar residues" evidence="9">
    <location>
        <begin position="859"/>
        <end position="869"/>
    </location>
</feature>
<dbReference type="EMBL" id="JBHFFA010000001">
    <property type="protein sequence ID" value="KAL2651782.1"/>
    <property type="molecule type" value="Genomic_DNA"/>
</dbReference>
<dbReference type="GO" id="GO:0016020">
    <property type="term" value="C:membrane"/>
    <property type="evidence" value="ECO:0007669"/>
    <property type="project" value="UniProtKB-SubCell"/>
</dbReference>
<keyword evidence="2" id="KW-0433">Leucine-rich repeat</keyword>
<dbReference type="InterPro" id="IPR011009">
    <property type="entry name" value="Kinase-like_dom_sf"/>
</dbReference>
<evidence type="ECO:0000256" key="6">
    <source>
        <dbReference type="ARBA" id="ARBA00022989"/>
    </source>
</evidence>
<dbReference type="PROSITE" id="PS00107">
    <property type="entry name" value="PROTEIN_KINASE_ATP"/>
    <property type="match status" value="1"/>
</dbReference>
<keyword evidence="3 10" id="KW-0812">Transmembrane</keyword>
<accession>A0ABD1ZJZ1</accession>
<evidence type="ECO:0000256" key="8">
    <source>
        <dbReference type="PROSITE-ProRule" id="PRU10141"/>
    </source>
</evidence>
<dbReference type="InterPro" id="IPR032675">
    <property type="entry name" value="LRR_dom_sf"/>
</dbReference>
<dbReference type="PROSITE" id="PS50011">
    <property type="entry name" value="PROTEIN_KINASE_DOM"/>
    <property type="match status" value="1"/>
</dbReference>
<evidence type="ECO:0000256" key="1">
    <source>
        <dbReference type="ARBA" id="ARBA00004370"/>
    </source>
</evidence>
<dbReference type="FunFam" id="3.80.10.10:FF:000400">
    <property type="entry name" value="Nuclear pore complex protein NUP107"/>
    <property type="match status" value="1"/>
</dbReference>
<dbReference type="Gene3D" id="1.10.510.10">
    <property type="entry name" value="Transferase(Phosphotransferase) domain 1"/>
    <property type="match status" value="1"/>
</dbReference>
<evidence type="ECO:0000313" key="13">
    <source>
        <dbReference type="Proteomes" id="UP001605036"/>
    </source>
</evidence>
<proteinExistence type="predicted"/>